<evidence type="ECO:0000256" key="1">
    <source>
        <dbReference type="SAM" id="MobiDB-lite"/>
    </source>
</evidence>
<dbReference type="AlphaFoldDB" id="A0A5A7QQP6"/>
<organism evidence="2 3">
    <name type="scientific">Striga asiatica</name>
    <name type="common">Asiatic witchweed</name>
    <name type="synonym">Buchnera asiatica</name>
    <dbReference type="NCBI Taxonomy" id="4170"/>
    <lineage>
        <taxon>Eukaryota</taxon>
        <taxon>Viridiplantae</taxon>
        <taxon>Streptophyta</taxon>
        <taxon>Embryophyta</taxon>
        <taxon>Tracheophyta</taxon>
        <taxon>Spermatophyta</taxon>
        <taxon>Magnoliopsida</taxon>
        <taxon>eudicotyledons</taxon>
        <taxon>Gunneridae</taxon>
        <taxon>Pentapetalae</taxon>
        <taxon>asterids</taxon>
        <taxon>lamiids</taxon>
        <taxon>Lamiales</taxon>
        <taxon>Orobanchaceae</taxon>
        <taxon>Buchnereae</taxon>
        <taxon>Striga</taxon>
    </lineage>
</organism>
<evidence type="ECO:0000313" key="2">
    <source>
        <dbReference type="EMBL" id="GER46757.1"/>
    </source>
</evidence>
<protein>
    <submittedName>
        <fullName evidence="2">3-dehydroquinate synthase</fullName>
    </submittedName>
</protein>
<name>A0A5A7QQP6_STRAF</name>
<feature type="region of interest" description="Disordered" evidence="1">
    <location>
        <begin position="53"/>
        <end position="82"/>
    </location>
</feature>
<gene>
    <name evidence="2" type="ORF">STAS_23815</name>
</gene>
<sequence>MTSSYESLEATTSNFCDSTSVQTETMAILWGSVGMSGSPLLVYARAIGGVIGRPTSAKGGGSSRDLSGTSGGGSKTDGGCTRRCDETKGVLAFDRQWFA</sequence>
<comment type="caution">
    <text evidence="2">The sequence shown here is derived from an EMBL/GenBank/DDBJ whole genome shotgun (WGS) entry which is preliminary data.</text>
</comment>
<evidence type="ECO:0000313" key="3">
    <source>
        <dbReference type="Proteomes" id="UP000325081"/>
    </source>
</evidence>
<dbReference type="EMBL" id="BKCP01007626">
    <property type="protein sequence ID" value="GER46757.1"/>
    <property type="molecule type" value="Genomic_DNA"/>
</dbReference>
<reference evidence="3" key="1">
    <citation type="journal article" date="2019" name="Curr. Biol.">
        <title>Genome Sequence of Striga asiatica Provides Insight into the Evolution of Plant Parasitism.</title>
        <authorList>
            <person name="Yoshida S."/>
            <person name="Kim S."/>
            <person name="Wafula E.K."/>
            <person name="Tanskanen J."/>
            <person name="Kim Y.M."/>
            <person name="Honaas L."/>
            <person name="Yang Z."/>
            <person name="Spallek T."/>
            <person name="Conn C.E."/>
            <person name="Ichihashi Y."/>
            <person name="Cheong K."/>
            <person name="Cui S."/>
            <person name="Der J.P."/>
            <person name="Gundlach H."/>
            <person name="Jiao Y."/>
            <person name="Hori C."/>
            <person name="Ishida J.K."/>
            <person name="Kasahara H."/>
            <person name="Kiba T."/>
            <person name="Kim M.S."/>
            <person name="Koo N."/>
            <person name="Laohavisit A."/>
            <person name="Lee Y.H."/>
            <person name="Lumba S."/>
            <person name="McCourt P."/>
            <person name="Mortimer J.C."/>
            <person name="Mutuku J.M."/>
            <person name="Nomura T."/>
            <person name="Sasaki-Sekimoto Y."/>
            <person name="Seto Y."/>
            <person name="Wang Y."/>
            <person name="Wakatake T."/>
            <person name="Sakakibara H."/>
            <person name="Demura T."/>
            <person name="Yamaguchi S."/>
            <person name="Yoneyama K."/>
            <person name="Manabe R.I."/>
            <person name="Nelson D.C."/>
            <person name="Schulman A.H."/>
            <person name="Timko M.P."/>
            <person name="dePamphilis C.W."/>
            <person name="Choi D."/>
            <person name="Shirasu K."/>
        </authorList>
    </citation>
    <scope>NUCLEOTIDE SEQUENCE [LARGE SCALE GENOMIC DNA]</scope>
    <source>
        <strain evidence="3">cv. UVA1</strain>
    </source>
</reference>
<keyword evidence="3" id="KW-1185">Reference proteome</keyword>
<proteinExistence type="predicted"/>
<dbReference type="Proteomes" id="UP000325081">
    <property type="component" value="Unassembled WGS sequence"/>
</dbReference>
<accession>A0A5A7QQP6</accession>